<dbReference type="PROSITE" id="PS51764">
    <property type="entry name" value="GH26"/>
    <property type="match status" value="1"/>
</dbReference>
<dbReference type="GO" id="GO:0016985">
    <property type="term" value="F:mannan endo-1,4-beta-mannosidase activity"/>
    <property type="evidence" value="ECO:0007669"/>
    <property type="project" value="InterPro"/>
</dbReference>
<feature type="active site" description="Nucleophile" evidence="4">
    <location>
        <position position="269"/>
    </location>
</feature>
<dbReference type="eggNOG" id="COG4124">
    <property type="taxonomic scope" value="Bacteria"/>
</dbReference>
<dbReference type="OrthoDB" id="9816550at2"/>
<reference evidence="8 9" key="1">
    <citation type="submission" date="2014-05" db="EMBL/GenBank/DDBJ databases">
        <title>Draft Genome Sequence of Kitasatospora cheerisanensis KCTC 2395.</title>
        <authorList>
            <person name="Nam D.H."/>
        </authorList>
    </citation>
    <scope>NUCLEOTIDE SEQUENCE [LARGE SCALE GENOMIC DNA]</scope>
    <source>
        <strain evidence="8 9">KCTC 2395</strain>
    </source>
</reference>
<dbReference type="HOGENOM" id="CLU_038234_1_1_11"/>
<evidence type="ECO:0000256" key="6">
    <source>
        <dbReference type="SAM" id="SignalP"/>
    </source>
</evidence>
<evidence type="ECO:0000256" key="3">
    <source>
        <dbReference type="ARBA" id="ARBA00023295"/>
    </source>
</evidence>
<feature type="region of interest" description="Disordered" evidence="5">
    <location>
        <begin position="33"/>
        <end position="58"/>
    </location>
</feature>
<evidence type="ECO:0000256" key="5">
    <source>
        <dbReference type="SAM" id="MobiDB-lite"/>
    </source>
</evidence>
<evidence type="ECO:0000313" key="8">
    <source>
        <dbReference type="EMBL" id="KDN84751.1"/>
    </source>
</evidence>
<dbReference type="Pfam" id="PF02156">
    <property type="entry name" value="Glyco_hydro_26"/>
    <property type="match status" value="1"/>
</dbReference>
<accession>A0A066Z341</accession>
<comment type="caution">
    <text evidence="8">The sequence shown here is derived from an EMBL/GenBank/DDBJ whole genome shotgun (WGS) entry which is preliminary data.</text>
</comment>
<evidence type="ECO:0000256" key="2">
    <source>
        <dbReference type="ARBA" id="ARBA00022801"/>
    </source>
</evidence>
<gene>
    <name evidence="8" type="ORF">KCH_32780</name>
</gene>
<sequence length="337" mass="37052">MKPTYRARTAACLLMAGLLTLLPGCTRSGSTAGGHDAFGPGDTQVASADPTQAPADTTPLLQPAKKYIGVALDGAPASMDPVQKYTQLVGKQPNIIENYAGWGDQFDSTGVRLTWQNGALPYIAWEPHKTPLADIAKGASDDYIKTFASAVQKTNVPVAISFAHEMNGHWYDWGTKTNSPEDFVGAWRRIHDIFQDRGASNVIWVWSPNIINPVKNVALQPYFPGDGYIDWVGMVGYWTECCDKNFEQVYGGTMDQVRAFTGKPFIISETAAEPGKKASSFVEELFNGVEKHPDVLGFIWFNISKRADWRLEKTPSSLAAFKQHAADPQYGFDPRKP</sequence>
<evidence type="ECO:0000256" key="1">
    <source>
        <dbReference type="ARBA" id="ARBA00007754"/>
    </source>
</evidence>
<dbReference type="GO" id="GO:0006080">
    <property type="term" value="P:substituted mannan metabolic process"/>
    <property type="evidence" value="ECO:0007669"/>
    <property type="project" value="InterPro"/>
</dbReference>
<keyword evidence="2 4" id="KW-0378">Hydrolase</keyword>
<dbReference type="InterPro" id="IPR000805">
    <property type="entry name" value="Glyco_hydro_26"/>
</dbReference>
<keyword evidence="3 4" id="KW-0326">Glycosidase</keyword>
<dbReference type="InterPro" id="IPR017853">
    <property type="entry name" value="GH"/>
</dbReference>
<name>A0A066Z341_9ACTN</name>
<evidence type="ECO:0000256" key="4">
    <source>
        <dbReference type="PROSITE-ProRule" id="PRU01100"/>
    </source>
</evidence>
<dbReference type="PATRIC" id="fig|1348663.4.peg.3152"/>
<dbReference type="InterPro" id="IPR022790">
    <property type="entry name" value="GH26_dom"/>
</dbReference>
<dbReference type="PANTHER" id="PTHR40079">
    <property type="entry name" value="MANNAN ENDO-1,4-BETA-MANNOSIDASE E-RELATED"/>
    <property type="match status" value="1"/>
</dbReference>
<evidence type="ECO:0000313" key="9">
    <source>
        <dbReference type="Proteomes" id="UP000027178"/>
    </source>
</evidence>
<feature type="chain" id="PRO_5038771386" evidence="6">
    <location>
        <begin position="29"/>
        <end position="337"/>
    </location>
</feature>
<comment type="similarity">
    <text evidence="1 4">Belongs to the glycosyl hydrolase 26 family.</text>
</comment>
<dbReference type="SUPFAM" id="SSF51445">
    <property type="entry name" value="(Trans)glycosidases"/>
    <property type="match status" value="1"/>
</dbReference>
<organism evidence="8 9">
    <name type="scientific">Kitasatospora cheerisanensis KCTC 2395</name>
    <dbReference type="NCBI Taxonomy" id="1348663"/>
    <lineage>
        <taxon>Bacteria</taxon>
        <taxon>Bacillati</taxon>
        <taxon>Actinomycetota</taxon>
        <taxon>Actinomycetes</taxon>
        <taxon>Kitasatosporales</taxon>
        <taxon>Streptomycetaceae</taxon>
        <taxon>Kitasatospora</taxon>
    </lineage>
</organism>
<dbReference type="PANTHER" id="PTHR40079:SF4">
    <property type="entry name" value="GH26 DOMAIN-CONTAINING PROTEIN-RELATED"/>
    <property type="match status" value="1"/>
</dbReference>
<dbReference type="Gene3D" id="3.20.20.80">
    <property type="entry name" value="Glycosidases"/>
    <property type="match status" value="1"/>
</dbReference>
<keyword evidence="9" id="KW-1185">Reference proteome</keyword>
<protein>
    <submittedName>
        <fullName evidence="8">Beta-mannanase</fullName>
    </submittedName>
</protein>
<dbReference type="AlphaFoldDB" id="A0A066Z341"/>
<dbReference type="Proteomes" id="UP000027178">
    <property type="component" value="Unassembled WGS sequence"/>
</dbReference>
<evidence type="ECO:0000259" key="7">
    <source>
        <dbReference type="PROSITE" id="PS51764"/>
    </source>
</evidence>
<feature type="domain" description="GH26" evidence="7">
    <location>
        <begin position="49"/>
        <end position="334"/>
    </location>
</feature>
<feature type="active site" description="Proton donor" evidence="4">
    <location>
        <position position="165"/>
    </location>
</feature>
<dbReference type="EMBL" id="JNBY01000089">
    <property type="protein sequence ID" value="KDN84751.1"/>
    <property type="molecule type" value="Genomic_DNA"/>
</dbReference>
<dbReference type="RefSeq" id="WP_035863492.1">
    <property type="nucleotide sequence ID" value="NZ_KK853997.1"/>
</dbReference>
<feature type="signal peptide" evidence="6">
    <location>
        <begin position="1"/>
        <end position="28"/>
    </location>
</feature>
<proteinExistence type="inferred from homology"/>
<keyword evidence="6" id="KW-0732">Signal</keyword>